<protein>
    <submittedName>
        <fullName evidence="6">ATP-binding cassette domain-containing protein</fullName>
    </submittedName>
</protein>
<keyword evidence="2" id="KW-0813">Transport</keyword>
<comment type="similarity">
    <text evidence="1">Belongs to the ABC transporter superfamily.</text>
</comment>
<dbReference type="AlphaFoldDB" id="A0A7V7QP40"/>
<dbReference type="SMART" id="SM00382">
    <property type="entry name" value="AAA"/>
    <property type="match status" value="1"/>
</dbReference>
<dbReference type="GO" id="GO:0005524">
    <property type="term" value="F:ATP binding"/>
    <property type="evidence" value="ECO:0007669"/>
    <property type="project" value="UniProtKB-KW"/>
</dbReference>
<dbReference type="OrthoDB" id="9804819at2"/>
<keyword evidence="7" id="KW-1185">Reference proteome</keyword>
<evidence type="ECO:0000256" key="1">
    <source>
        <dbReference type="ARBA" id="ARBA00005417"/>
    </source>
</evidence>
<reference evidence="6 7" key="2">
    <citation type="submission" date="2020-02" db="EMBL/GenBank/DDBJ databases">
        <title>Candidatus Galacturonibacter soehngenii shows hetero-acetogenic catabolism of galacturonic acid but lacks a canonical carbon monoxide dehydrogenase/acetyl-CoA synthase complex.</title>
        <authorList>
            <person name="Diender M."/>
            <person name="Stouten G.R."/>
            <person name="Petersen J.F."/>
            <person name="Nielsen P.H."/>
            <person name="Dueholm M.S."/>
            <person name="Pronk J.T."/>
            <person name="Van Loosdrecht M.C.M."/>
        </authorList>
    </citation>
    <scope>NUCLEOTIDE SEQUENCE [LARGE SCALE GENOMIC DNA]</scope>
    <source>
        <strain evidence="6">GalUA</strain>
    </source>
</reference>
<dbReference type="EMBL" id="WAGX01000003">
    <property type="protein sequence ID" value="KAB1440748.1"/>
    <property type="molecule type" value="Genomic_DNA"/>
</dbReference>
<evidence type="ECO:0000313" key="6">
    <source>
        <dbReference type="EMBL" id="KAB1440748.1"/>
    </source>
</evidence>
<dbReference type="PROSITE" id="PS50893">
    <property type="entry name" value="ABC_TRANSPORTER_2"/>
    <property type="match status" value="1"/>
</dbReference>
<comment type="caution">
    <text evidence="6">The sequence shown here is derived from an EMBL/GenBank/DDBJ whole genome shotgun (WGS) entry which is preliminary data.</text>
</comment>
<dbReference type="PANTHER" id="PTHR42711:SF5">
    <property type="entry name" value="ABC TRANSPORTER ATP-BINDING PROTEIN NATA"/>
    <property type="match status" value="1"/>
</dbReference>
<dbReference type="Gene3D" id="3.40.50.300">
    <property type="entry name" value="P-loop containing nucleotide triphosphate hydrolases"/>
    <property type="match status" value="1"/>
</dbReference>
<dbReference type="PANTHER" id="PTHR42711">
    <property type="entry name" value="ABC TRANSPORTER ATP-BINDING PROTEIN"/>
    <property type="match status" value="1"/>
</dbReference>
<dbReference type="InterPro" id="IPR027417">
    <property type="entry name" value="P-loop_NTPase"/>
</dbReference>
<evidence type="ECO:0000256" key="4">
    <source>
        <dbReference type="ARBA" id="ARBA00022840"/>
    </source>
</evidence>
<sequence length="309" mass="35135">MADTIIEVKHISKHFSEVKAVDDISFSVQKGELFGFLGVNGAGKSTTINMLCTLFAPTAGGANICGYTLGKENDKIRKSIGVVYQNNCLDGELTVKENLLVRGSLYENNYKKLKDNLLRVSSFLSLDEILNRPFAKLSGGQKRRCEIARALMHEPEILFLDEPTTGLDPATRKNVWKIIEKLRSEKNMTVFLTTHYMEEAAKANHIAIIDEGKIKQYGTPFSLKEQFVKDHLRLFTKQKEELEKELHKNNQHYVVKEEWIDIFLSNTMDSLPIINKVRPLIDGFEVIQGSMDDVFLNVTGKNHTNREEK</sequence>
<keyword evidence="3" id="KW-0547">Nucleotide-binding</keyword>
<evidence type="ECO:0000256" key="2">
    <source>
        <dbReference type="ARBA" id="ARBA00022448"/>
    </source>
</evidence>
<reference evidence="6 7" key="1">
    <citation type="submission" date="2019-09" db="EMBL/GenBank/DDBJ databases">
        <authorList>
            <person name="Valk L.C."/>
        </authorList>
    </citation>
    <scope>NUCLEOTIDE SEQUENCE [LARGE SCALE GENOMIC DNA]</scope>
    <source>
        <strain evidence="6">GalUA</strain>
    </source>
</reference>
<dbReference type="InterPro" id="IPR003593">
    <property type="entry name" value="AAA+_ATPase"/>
</dbReference>
<evidence type="ECO:0000313" key="7">
    <source>
        <dbReference type="Proteomes" id="UP000461768"/>
    </source>
</evidence>
<organism evidence="6 7">
    <name type="scientific">Candidatus Galacturonatibacter soehngenii</name>
    <dbReference type="NCBI Taxonomy" id="2307010"/>
    <lineage>
        <taxon>Bacteria</taxon>
        <taxon>Bacillati</taxon>
        <taxon>Bacillota</taxon>
        <taxon>Clostridia</taxon>
        <taxon>Lachnospirales</taxon>
        <taxon>Lachnospiraceae</taxon>
        <taxon>Candidatus Galacturonatibacter</taxon>
    </lineage>
</organism>
<dbReference type="SUPFAM" id="SSF52540">
    <property type="entry name" value="P-loop containing nucleoside triphosphate hydrolases"/>
    <property type="match status" value="1"/>
</dbReference>
<dbReference type="Pfam" id="PF00005">
    <property type="entry name" value="ABC_tran"/>
    <property type="match status" value="1"/>
</dbReference>
<gene>
    <name evidence="6" type="ORF">F7O84_01660</name>
</gene>
<dbReference type="GO" id="GO:0016887">
    <property type="term" value="F:ATP hydrolysis activity"/>
    <property type="evidence" value="ECO:0007669"/>
    <property type="project" value="InterPro"/>
</dbReference>
<evidence type="ECO:0000256" key="3">
    <source>
        <dbReference type="ARBA" id="ARBA00022741"/>
    </source>
</evidence>
<accession>A0A7V7QP40</accession>
<feature type="domain" description="ABC transporter" evidence="5">
    <location>
        <begin position="6"/>
        <end position="236"/>
    </location>
</feature>
<dbReference type="InterPro" id="IPR003439">
    <property type="entry name" value="ABC_transporter-like_ATP-bd"/>
</dbReference>
<dbReference type="Proteomes" id="UP000461768">
    <property type="component" value="Unassembled WGS sequence"/>
</dbReference>
<keyword evidence="4 6" id="KW-0067">ATP-binding</keyword>
<evidence type="ECO:0000259" key="5">
    <source>
        <dbReference type="PROSITE" id="PS50893"/>
    </source>
</evidence>
<name>A0A7V7QP40_9FIRM</name>
<dbReference type="InterPro" id="IPR050763">
    <property type="entry name" value="ABC_transporter_ATP-binding"/>
</dbReference>
<proteinExistence type="inferred from homology"/>